<dbReference type="HAMAP" id="MF_00362">
    <property type="entry name" value="Ribosomal_uL10"/>
    <property type="match status" value="1"/>
</dbReference>
<keyword evidence="2 5" id="KW-0689">Ribosomal protein</keyword>
<evidence type="ECO:0000313" key="7">
    <source>
        <dbReference type="Proteomes" id="UP000772186"/>
    </source>
</evidence>
<gene>
    <name evidence="5 6" type="primary">rplJ</name>
    <name evidence="6" type="ORF">LAD73_01610</name>
</gene>
<dbReference type="InterPro" id="IPR043141">
    <property type="entry name" value="Ribosomal_uL10-like_sf"/>
</dbReference>
<evidence type="ECO:0000256" key="3">
    <source>
        <dbReference type="ARBA" id="ARBA00023274"/>
    </source>
</evidence>
<comment type="function">
    <text evidence="5">Forms part of the ribosomal stalk, playing a central role in the interaction of the ribosome with GTP-bound translation factors.</text>
</comment>
<dbReference type="CDD" id="cd05797">
    <property type="entry name" value="Ribosomal_L10"/>
    <property type="match status" value="1"/>
</dbReference>
<keyword evidence="5" id="KW-0699">rRNA-binding</keyword>
<dbReference type="GO" id="GO:0015934">
    <property type="term" value="C:large ribosomal subunit"/>
    <property type="evidence" value="ECO:0007669"/>
    <property type="project" value="InterPro"/>
</dbReference>
<dbReference type="InterPro" id="IPR002363">
    <property type="entry name" value="Ribosomal_uL10_CS_bac"/>
</dbReference>
<dbReference type="Proteomes" id="UP000772186">
    <property type="component" value="Unassembled WGS sequence"/>
</dbReference>
<dbReference type="GO" id="GO:0003735">
    <property type="term" value="F:structural constituent of ribosome"/>
    <property type="evidence" value="ECO:0007669"/>
    <property type="project" value="InterPro"/>
</dbReference>
<evidence type="ECO:0000313" key="6">
    <source>
        <dbReference type="EMBL" id="MBZ4195416.1"/>
    </source>
</evidence>
<reference evidence="6 7" key="1">
    <citation type="submission" date="2021-09" db="EMBL/GenBank/DDBJ databases">
        <title>WGS of Mycoplasma sp. Zaradi2 strains.</title>
        <authorList>
            <person name="Spergser J."/>
        </authorList>
    </citation>
    <scope>NUCLEOTIDE SEQUENCE [LARGE SCALE GENOMIC DNA]</scope>
    <source>
        <strain evidence="6 7">1331</strain>
    </source>
</reference>
<evidence type="ECO:0000256" key="5">
    <source>
        <dbReference type="HAMAP-Rule" id="MF_00362"/>
    </source>
</evidence>
<dbReference type="InterPro" id="IPR047865">
    <property type="entry name" value="Ribosomal_uL10_bac_type"/>
</dbReference>
<dbReference type="AlphaFoldDB" id="A0A953NGT5"/>
<evidence type="ECO:0000256" key="1">
    <source>
        <dbReference type="ARBA" id="ARBA00008889"/>
    </source>
</evidence>
<organism evidence="6 7">
    <name type="scientific">Mycoplasma tauri</name>
    <dbReference type="NCBI Taxonomy" id="547987"/>
    <lineage>
        <taxon>Bacteria</taxon>
        <taxon>Bacillati</taxon>
        <taxon>Mycoplasmatota</taxon>
        <taxon>Mollicutes</taxon>
        <taxon>Mycoplasmataceae</taxon>
        <taxon>Mycoplasma</taxon>
    </lineage>
</organism>
<dbReference type="PROSITE" id="PS01109">
    <property type="entry name" value="RIBOSOMAL_L10"/>
    <property type="match status" value="1"/>
</dbReference>
<dbReference type="GO" id="GO:0070180">
    <property type="term" value="F:large ribosomal subunit rRNA binding"/>
    <property type="evidence" value="ECO:0007669"/>
    <property type="project" value="UniProtKB-UniRule"/>
</dbReference>
<comment type="subunit">
    <text evidence="5">Part of the ribosomal stalk of the 50S ribosomal subunit. The N-terminus interacts with L11 and the large rRNA to form the base of the stalk. The C-terminus forms an elongated spine to which L12 dimers bind in a sequential fashion forming a multimeric L10(L12)X complex.</text>
</comment>
<keyword evidence="5" id="KW-0694">RNA-binding</keyword>
<keyword evidence="7" id="KW-1185">Reference proteome</keyword>
<dbReference type="EMBL" id="JAIQBY010000012">
    <property type="protein sequence ID" value="MBZ4195416.1"/>
    <property type="molecule type" value="Genomic_DNA"/>
</dbReference>
<comment type="similarity">
    <text evidence="1 5">Belongs to the universal ribosomal protein uL10 family.</text>
</comment>
<protein>
    <recommendedName>
        <fullName evidence="4 5">Large ribosomal subunit protein uL10</fullName>
    </recommendedName>
</protein>
<dbReference type="InterPro" id="IPR022973">
    <property type="entry name" value="Ribosomal_uL10_bac"/>
</dbReference>
<dbReference type="Pfam" id="PF00466">
    <property type="entry name" value="Ribosomal_L10"/>
    <property type="match status" value="1"/>
</dbReference>
<evidence type="ECO:0000256" key="4">
    <source>
        <dbReference type="ARBA" id="ARBA00035202"/>
    </source>
</evidence>
<name>A0A953NGT5_9MOLU</name>
<dbReference type="SUPFAM" id="SSF160369">
    <property type="entry name" value="Ribosomal protein L10-like"/>
    <property type="match status" value="1"/>
</dbReference>
<comment type="caution">
    <text evidence="6">The sequence shown here is derived from an EMBL/GenBank/DDBJ whole genome shotgun (WGS) entry which is preliminary data.</text>
</comment>
<accession>A0A953NGT5</accession>
<sequence length="164" mass="18287">MKPSKNRLAKIETVREISEKIQSSKGLIIAEYRGLTVAELKNLRVEAKKAGIEIKVYKNRLFKLAAREVGYDLDEHLVGPNLFAFSNLEDNAAAKVLVNFAKTNKLLLPKAGIFENQVIDTKTVAEVASLPNYEEALTILARSLMSPLQQLSLSLKLFSEKESQ</sequence>
<proteinExistence type="inferred from homology"/>
<dbReference type="GO" id="GO:0006412">
    <property type="term" value="P:translation"/>
    <property type="evidence" value="ECO:0007669"/>
    <property type="project" value="UniProtKB-UniRule"/>
</dbReference>
<dbReference type="PANTHER" id="PTHR11560">
    <property type="entry name" value="39S RIBOSOMAL PROTEIN L10, MITOCHONDRIAL"/>
    <property type="match status" value="1"/>
</dbReference>
<dbReference type="InterPro" id="IPR001790">
    <property type="entry name" value="Ribosomal_uL10"/>
</dbReference>
<evidence type="ECO:0000256" key="2">
    <source>
        <dbReference type="ARBA" id="ARBA00022980"/>
    </source>
</evidence>
<keyword evidence="3 5" id="KW-0687">Ribonucleoprotein</keyword>
<dbReference type="Gene3D" id="3.30.70.1730">
    <property type="match status" value="1"/>
</dbReference>
<dbReference type="NCBIfam" id="NF000955">
    <property type="entry name" value="PRK00099.1-1"/>
    <property type="match status" value="1"/>
</dbReference>